<keyword evidence="1" id="KW-0732">Signal</keyword>
<dbReference type="AlphaFoldDB" id="A0A2T6BQB4"/>
<name>A0A2T6BQB4_9FLAO</name>
<accession>A0A2T6BQB4</accession>
<gene>
    <name evidence="2" type="ORF">C8N46_1162</name>
</gene>
<feature type="chain" id="PRO_5015592868" description="Anti-sigma-K factor rskA" evidence="1">
    <location>
        <begin position="20"/>
        <end position="297"/>
    </location>
</feature>
<proteinExistence type="predicted"/>
<keyword evidence="3" id="KW-1185">Reference proteome</keyword>
<dbReference type="RefSeq" id="WP_108116852.1">
    <property type="nucleotide sequence ID" value="NZ_QBKT01000016.1"/>
</dbReference>
<dbReference type="OrthoDB" id="1115036at2"/>
<dbReference type="PROSITE" id="PS51257">
    <property type="entry name" value="PROKAR_LIPOPROTEIN"/>
    <property type="match status" value="1"/>
</dbReference>
<dbReference type="EMBL" id="QBKT01000016">
    <property type="protein sequence ID" value="PTX58239.1"/>
    <property type="molecule type" value="Genomic_DNA"/>
</dbReference>
<sequence length="297" mass="30836">MIKKIFLGLVLGFFTVACSNDDDATVALSNLNVNLNGLENLGSDFVYEGWIIVNGNPVSTGIFTVNDSGTLSRTSFTVNSDQLASATAFVLSIEPAVDPDPAPAATKLLAGDFSGNTATVGLAPVTSTGNFDNASGVFFLRTPTDEMPGSGNNGNDQYGVWYGTPGMPPTSGLNLPPLADGWKYEGWVVVDGVGPLTTGTFTTFGAVDEFNGFSGAENTVGPPIPGEDFFLNAPAGFTFPLDVRGRTVVISVEPFPDNSPAPFLLKPLVGTAGNDTAPAIHNFNLNAASFPTGTIVR</sequence>
<feature type="signal peptide" evidence="1">
    <location>
        <begin position="1"/>
        <end position="19"/>
    </location>
</feature>
<dbReference type="Proteomes" id="UP000244090">
    <property type="component" value="Unassembled WGS sequence"/>
</dbReference>
<organism evidence="2 3">
    <name type="scientific">Kordia periserrulae</name>
    <dbReference type="NCBI Taxonomy" id="701523"/>
    <lineage>
        <taxon>Bacteria</taxon>
        <taxon>Pseudomonadati</taxon>
        <taxon>Bacteroidota</taxon>
        <taxon>Flavobacteriia</taxon>
        <taxon>Flavobacteriales</taxon>
        <taxon>Flavobacteriaceae</taxon>
        <taxon>Kordia</taxon>
    </lineage>
</organism>
<evidence type="ECO:0000256" key="1">
    <source>
        <dbReference type="SAM" id="SignalP"/>
    </source>
</evidence>
<evidence type="ECO:0000313" key="3">
    <source>
        <dbReference type="Proteomes" id="UP000244090"/>
    </source>
</evidence>
<comment type="caution">
    <text evidence="2">The sequence shown here is derived from an EMBL/GenBank/DDBJ whole genome shotgun (WGS) entry which is preliminary data.</text>
</comment>
<protein>
    <recommendedName>
        <fullName evidence="4">Anti-sigma-K factor rskA</fullName>
    </recommendedName>
</protein>
<evidence type="ECO:0008006" key="4">
    <source>
        <dbReference type="Google" id="ProtNLM"/>
    </source>
</evidence>
<reference evidence="2 3" key="1">
    <citation type="submission" date="2018-04" db="EMBL/GenBank/DDBJ databases">
        <title>Genomic Encyclopedia of Archaeal and Bacterial Type Strains, Phase II (KMG-II): from individual species to whole genera.</title>
        <authorList>
            <person name="Goeker M."/>
        </authorList>
    </citation>
    <scope>NUCLEOTIDE SEQUENCE [LARGE SCALE GENOMIC DNA]</scope>
    <source>
        <strain evidence="2 3">DSM 25731</strain>
    </source>
</reference>
<evidence type="ECO:0000313" key="2">
    <source>
        <dbReference type="EMBL" id="PTX58239.1"/>
    </source>
</evidence>